<evidence type="ECO:0000256" key="1">
    <source>
        <dbReference type="ARBA" id="ARBA00001946"/>
    </source>
</evidence>
<dbReference type="Proteomes" id="UP001156666">
    <property type="component" value="Unassembled WGS sequence"/>
</dbReference>
<dbReference type="Gene3D" id="3.20.20.370">
    <property type="entry name" value="Glycoside hydrolase/deacetylase"/>
    <property type="match status" value="1"/>
</dbReference>
<dbReference type="GO" id="GO:0046872">
    <property type="term" value="F:metal ion binding"/>
    <property type="evidence" value="ECO:0007669"/>
    <property type="project" value="UniProtKB-KW"/>
</dbReference>
<evidence type="ECO:0000313" key="7">
    <source>
        <dbReference type="Proteomes" id="UP001156666"/>
    </source>
</evidence>
<evidence type="ECO:0000313" key="6">
    <source>
        <dbReference type="EMBL" id="GLR19827.1"/>
    </source>
</evidence>
<reference evidence="6" key="1">
    <citation type="journal article" date="2014" name="Int. J. Syst. Evol. Microbiol.">
        <title>Complete genome sequence of Corynebacterium casei LMG S-19264T (=DSM 44701T), isolated from a smear-ripened cheese.</title>
        <authorList>
            <consortium name="US DOE Joint Genome Institute (JGI-PGF)"/>
            <person name="Walter F."/>
            <person name="Albersmeier A."/>
            <person name="Kalinowski J."/>
            <person name="Ruckert C."/>
        </authorList>
    </citation>
    <scope>NUCLEOTIDE SEQUENCE</scope>
    <source>
        <strain evidence="6">NBRC 108769</strain>
    </source>
</reference>
<proteinExistence type="predicted"/>
<dbReference type="CDD" id="cd10802">
    <property type="entry name" value="YdjC_TTHB029_like"/>
    <property type="match status" value="1"/>
</dbReference>
<keyword evidence="5" id="KW-0119">Carbohydrate metabolism</keyword>
<accession>A0AA37WGF7</accession>
<evidence type="ECO:0000256" key="2">
    <source>
        <dbReference type="ARBA" id="ARBA00022723"/>
    </source>
</evidence>
<dbReference type="PANTHER" id="PTHR31609:SF1">
    <property type="entry name" value="CARBOHYDRATE DEACETYLASE"/>
    <property type="match status" value="1"/>
</dbReference>
<keyword evidence="4" id="KW-0460">Magnesium</keyword>
<keyword evidence="7" id="KW-1185">Reference proteome</keyword>
<reference evidence="6" key="2">
    <citation type="submission" date="2023-01" db="EMBL/GenBank/DDBJ databases">
        <title>Draft genome sequence of Portibacter lacus strain NBRC 108769.</title>
        <authorList>
            <person name="Sun Q."/>
            <person name="Mori K."/>
        </authorList>
    </citation>
    <scope>NUCLEOTIDE SEQUENCE</scope>
    <source>
        <strain evidence="6">NBRC 108769</strain>
    </source>
</reference>
<dbReference type="AlphaFoldDB" id="A0AA37WGF7"/>
<dbReference type="InterPro" id="IPR006879">
    <property type="entry name" value="YdjC-like"/>
</dbReference>
<dbReference type="SUPFAM" id="SSF88713">
    <property type="entry name" value="Glycoside hydrolase/deacetylase"/>
    <property type="match status" value="1"/>
</dbReference>
<dbReference type="GO" id="GO:0016787">
    <property type="term" value="F:hydrolase activity"/>
    <property type="evidence" value="ECO:0007669"/>
    <property type="project" value="UniProtKB-KW"/>
</dbReference>
<comment type="caution">
    <text evidence="6">The sequence shown here is derived from an EMBL/GenBank/DDBJ whole genome shotgun (WGS) entry which is preliminary data.</text>
</comment>
<evidence type="ECO:0000256" key="5">
    <source>
        <dbReference type="ARBA" id="ARBA00023277"/>
    </source>
</evidence>
<keyword evidence="2" id="KW-0479">Metal-binding</keyword>
<protein>
    <submittedName>
        <fullName evidence="6">Carbohydrate deacetylase</fullName>
    </submittedName>
</protein>
<gene>
    <name evidence="6" type="ORF">GCM10007940_44430</name>
</gene>
<keyword evidence="3" id="KW-0378">Hydrolase</keyword>
<sequence>MNISQKSGFSEETKLLIIHADDAGLSHSENMATIKALETGMVNSYSIMVPCPWFYEIAIFARDNPHIDNGIHLTLTSEWENYKFGPVLPVSEVPSIVDENGHFYRNRKDLGKNGQPEDVRKELEAQIEKALKFGIKPTHIDCHMYGVGANPEFFKIYKELGKKYNLPTLVSEDLMTMIGIDPELHLEEGDFIVDSAYCADYKDFEQGKLADYYSNIIEHLSEGLNIILIHPAYDNHEMQGVTINHPNFGSEWRQIDFDFFTNAENIAKLSEHNIKLVTWNDIKIGKVSMKIYSKS</sequence>
<dbReference type="GO" id="GO:0019213">
    <property type="term" value="F:deacetylase activity"/>
    <property type="evidence" value="ECO:0007669"/>
    <property type="project" value="TreeGrafter"/>
</dbReference>
<dbReference type="RefSeq" id="WP_235293356.1">
    <property type="nucleotide sequence ID" value="NZ_BSOH01000037.1"/>
</dbReference>
<evidence type="ECO:0000256" key="4">
    <source>
        <dbReference type="ARBA" id="ARBA00022842"/>
    </source>
</evidence>
<organism evidence="6 7">
    <name type="scientific">Portibacter lacus</name>
    <dbReference type="NCBI Taxonomy" id="1099794"/>
    <lineage>
        <taxon>Bacteria</taxon>
        <taxon>Pseudomonadati</taxon>
        <taxon>Bacteroidota</taxon>
        <taxon>Saprospiria</taxon>
        <taxon>Saprospirales</taxon>
        <taxon>Haliscomenobacteraceae</taxon>
        <taxon>Portibacter</taxon>
    </lineage>
</organism>
<name>A0AA37WGF7_9BACT</name>
<evidence type="ECO:0000256" key="3">
    <source>
        <dbReference type="ARBA" id="ARBA00022801"/>
    </source>
</evidence>
<dbReference type="InterPro" id="IPR011330">
    <property type="entry name" value="Glyco_hydro/deAcase_b/a-brl"/>
</dbReference>
<dbReference type="GO" id="GO:0005975">
    <property type="term" value="P:carbohydrate metabolic process"/>
    <property type="evidence" value="ECO:0007669"/>
    <property type="project" value="InterPro"/>
</dbReference>
<comment type="cofactor">
    <cofactor evidence="1">
        <name>Mg(2+)</name>
        <dbReference type="ChEBI" id="CHEBI:18420"/>
    </cofactor>
</comment>
<dbReference type="EMBL" id="BSOH01000037">
    <property type="protein sequence ID" value="GLR19827.1"/>
    <property type="molecule type" value="Genomic_DNA"/>
</dbReference>
<dbReference type="Pfam" id="PF04794">
    <property type="entry name" value="YdjC"/>
    <property type="match status" value="1"/>
</dbReference>
<dbReference type="PANTHER" id="PTHR31609">
    <property type="entry name" value="YDJC DEACETYLASE FAMILY MEMBER"/>
    <property type="match status" value="1"/>
</dbReference>